<protein>
    <submittedName>
        <fullName evidence="2">Uncharacterized protein</fullName>
    </submittedName>
</protein>
<dbReference type="AlphaFoldDB" id="A0A1V0GN65"/>
<gene>
    <name evidence="2" type="ORF">A6J80_01980</name>
</gene>
<feature type="transmembrane region" description="Helical" evidence="1">
    <location>
        <begin position="46"/>
        <end position="66"/>
    </location>
</feature>
<sequence>MARGDPDRLYGRGPRPMLDSLPLALAFLAGTVGGIALKLAQAPALLTAGFAAAVLVAYALFSYAATRLRLDTETIGDNCYYLGFLFTLTSLAVTLYFVVEAAPETRADLIPQVISGFGVALSSTIVGVFLRVLMMQLRVDLDLRERRTRIELDEAARRFRSELGVSLGRVKNFSTESLQHASEREDRMREAMDRLMAQMQVELLNSAADFGPALRDAMRAQTDQVMADVTEAVRESSTAACEAIRQAMTELAQVAQAFSRDQAGAAQAVAQSVDSLKASAEALALGTEQSLARLNAAATGGADWAESLGARIEAETEALGAALSNAARRLDQVAPQGSGDA</sequence>
<dbReference type="eggNOG" id="ENOG502ZBVP">
    <property type="taxonomic scope" value="Bacteria"/>
</dbReference>
<feature type="transmembrane region" description="Helical" evidence="1">
    <location>
        <begin position="21"/>
        <end position="40"/>
    </location>
</feature>
<reference evidence="2" key="1">
    <citation type="submission" date="2017-12" db="EMBL/GenBank/DDBJ databases">
        <title>FDA dAtabase for Regulatory Grade micrObial Sequences (FDA-ARGOS): Supporting development and validation of Infectious Disease Dx tests.</title>
        <authorList>
            <person name="Campos J."/>
            <person name="Goldberg B."/>
            <person name="Tallon L."/>
            <person name="Sadzewicz L."/>
            <person name="Sengamalay N."/>
            <person name="Ott S."/>
            <person name="Godinez A."/>
            <person name="Nagaraj S."/>
            <person name="Vyas G."/>
            <person name="Aluvathingal J."/>
            <person name="Nadendla S."/>
            <person name="Geyer C."/>
            <person name="Nandy P."/>
            <person name="Hobson J."/>
            <person name="Sichtig H."/>
        </authorList>
    </citation>
    <scope>NUCLEOTIDE SEQUENCE</scope>
    <source>
        <strain evidence="2">FDAARGOS_252</strain>
        <plasmid evidence="2">unnamed1</plasmid>
    </source>
</reference>
<keyword evidence="1" id="KW-0812">Transmembrane</keyword>
<keyword evidence="1" id="KW-1133">Transmembrane helix</keyword>
<keyword evidence="3" id="KW-1185">Reference proteome</keyword>
<evidence type="ECO:0000313" key="2">
    <source>
        <dbReference type="EMBL" id="ARC35297.1"/>
    </source>
</evidence>
<dbReference type="Proteomes" id="UP000191257">
    <property type="component" value="Plasmid unnamed1"/>
</dbReference>
<dbReference type="KEGG" id="pye:A6J80_01980"/>
<keyword evidence="2" id="KW-0614">Plasmid</keyword>
<keyword evidence="1" id="KW-0472">Membrane</keyword>
<feature type="transmembrane region" description="Helical" evidence="1">
    <location>
        <begin position="78"/>
        <end position="98"/>
    </location>
</feature>
<evidence type="ECO:0000256" key="1">
    <source>
        <dbReference type="SAM" id="Phobius"/>
    </source>
</evidence>
<accession>A0A1V0GN65</accession>
<proteinExistence type="predicted"/>
<dbReference type="RefSeq" id="WP_080620279.1">
    <property type="nucleotide sequence ID" value="NZ_CAWMZI010000002.1"/>
</dbReference>
<organism evidence="2 3">
    <name type="scientific">Paracoccus yeei</name>
    <dbReference type="NCBI Taxonomy" id="147645"/>
    <lineage>
        <taxon>Bacteria</taxon>
        <taxon>Pseudomonadati</taxon>
        <taxon>Pseudomonadota</taxon>
        <taxon>Alphaproteobacteria</taxon>
        <taxon>Rhodobacterales</taxon>
        <taxon>Paracoccaceae</taxon>
        <taxon>Paracoccus</taxon>
    </lineage>
</organism>
<dbReference type="EMBL" id="CP020441">
    <property type="protein sequence ID" value="ARC35297.1"/>
    <property type="molecule type" value="Genomic_DNA"/>
</dbReference>
<name>A0A1V0GN65_9RHOB</name>
<feature type="transmembrane region" description="Helical" evidence="1">
    <location>
        <begin position="110"/>
        <end position="134"/>
    </location>
</feature>
<geneLocation type="plasmid" evidence="2 3">
    <name>unnamed1</name>
</geneLocation>
<evidence type="ECO:0000313" key="3">
    <source>
        <dbReference type="Proteomes" id="UP000191257"/>
    </source>
</evidence>